<keyword evidence="1" id="KW-0378">Hydrolase</keyword>
<dbReference type="Gene3D" id="1.10.150.520">
    <property type="match status" value="1"/>
</dbReference>
<dbReference type="SFLD" id="SFLDG01129">
    <property type="entry name" value="C1.5:_HAD__Beta-PGM__Phosphata"/>
    <property type="match status" value="1"/>
</dbReference>
<keyword evidence="2" id="KW-1185">Reference proteome</keyword>
<evidence type="ECO:0000313" key="1">
    <source>
        <dbReference type="EMBL" id="TBL73005.1"/>
    </source>
</evidence>
<dbReference type="RefSeq" id="WP_131016724.1">
    <property type="nucleotide sequence ID" value="NZ_SIRE01000022.1"/>
</dbReference>
<dbReference type="GO" id="GO:0005829">
    <property type="term" value="C:cytosol"/>
    <property type="evidence" value="ECO:0007669"/>
    <property type="project" value="TreeGrafter"/>
</dbReference>
<dbReference type="Gene3D" id="3.40.50.1000">
    <property type="entry name" value="HAD superfamily/HAD-like"/>
    <property type="match status" value="1"/>
</dbReference>
<dbReference type="OrthoDB" id="2081981at2"/>
<dbReference type="InterPro" id="IPR023214">
    <property type="entry name" value="HAD_sf"/>
</dbReference>
<sequence length="214" mass="25159">MMRYLFPEVPWDDIELVGFDMDGTLYDEYDFIQQAYGPIAKYIAEVSNTPKEEIYTWMLERWNCKGSSYPYIFDEVLQLRGIHEEEKNRHVKVCLTLYRECRPQIQLSDEVVKILDQCIDQYQCFLLTDGGSRLQHSKIKSLGLPKWFSYDSIIVTGDFGADYYKPSIQVISQIKVLQEISPDKIVYFGDRDIDRRFAINAGFHFVQVNCMKKV</sequence>
<dbReference type="InterPro" id="IPR041492">
    <property type="entry name" value="HAD_2"/>
</dbReference>
<proteinExistence type="predicted"/>
<dbReference type="GO" id="GO:0006281">
    <property type="term" value="P:DNA repair"/>
    <property type="evidence" value="ECO:0007669"/>
    <property type="project" value="TreeGrafter"/>
</dbReference>
<accession>A0A4Q9DL02</accession>
<dbReference type="Proteomes" id="UP000293142">
    <property type="component" value="Unassembled WGS sequence"/>
</dbReference>
<reference evidence="1 2" key="1">
    <citation type="submission" date="2019-02" db="EMBL/GenBank/DDBJ databases">
        <title>Paenibacillus sp. nov., isolated from surface-sterilized tissue of Thalictrum simplex L.</title>
        <authorList>
            <person name="Tuo L."/>
        </authorList>
    </citation>
    <scope>NUCLEOTIDE SEQUENCE [LARGE SCALE GENOMIC DNA]</scope>
    <source>
        <strain evidence="1 2">N2SHLJ1</strain>
    </source>
</reference>
<dbReference type="EMBL" id="SIRE01000022">
    <property type="protein sequence ID" value="TBL73005.1"/>
    <property type="molecule type" value="Genomic_DNA"/>
</dbReference>
<name>A0A4Q9DL02_9BACL</name>
<evidence type="ECO:0000313" key="2">
    <source>
        <dbReference type="Proteomes" id="UP000293142"/>
    </source>
</evidence>
<dbReference type="Pfam" id="PF13419">
    <property type="entry name" value="HAD_2"/>
    <property type="match status" value="1"/>
</dbReference>
<gene>
    <name evidence="1" type="ORF">EYB31_27650</name>
</gene>
<dbReference type="PANTHER" id="PTHR43434:SF1">
    <property type="entry name" value="PHOSPHOGLYCOLATE PHOSPHATASE"/>
    <property type="match status" value="1"/>
</dbReference>
<dbReference type="AlphaFoldDB" id="A0A4Q9DL02"/>
<dbReference type="InterPro" id="IPR036412">
    <property type="entry name" value="HAD-like_sf"/>
</dbReference>
<dbReference type="SFLD" id="SFLDS00003">
    <property type="entry name" value="Haloacid_Dehalogenase"/>
    <property type="match status" value="1"/>
</dbReference>
<dbReference type="GO" id="GO:0008967">
    <property type="term" value="F:phosphoglycolate phosphatase activity"/>
    <property type="evidence" value="ECO:0007669"/>
    <property type="project" value="TreeGrafter"/>
</dbReference>
<organism evidence="1 2">
    <name type="scientific">Paenibacillus thalictri</name>
    <dbReference type="NCBI Taxonomy" id="2527873"/>
    <lineage>
        <taxon>Bacteria</taxon>
        <taxon>Bacillati</taxon>
        <taxon>Bacillota</taxon>
        <taxon>Bacilli</taxon>
        <taxon>Bacillales</taxon>
        <taxon>Paenibacillaceae</taxon>
        <taxon>Paenibacillus</taxon>
    </lineage>
</organism>
<comment type="caution">
    <text evidence="1">The sequence shown here is derived from an EMBL/GenBank/DDBJ whole genome shotgun (WGS) entry which is preliminary data.</text>
</comment>
<dbReference type="InterPro" id="IPR050155">
    <property type="entry name" value="HAD-like_hydrolase_sf"/>
</dbReference>
<dbReference type="PANTHER" id="PTHR43434">
    <property type="entry name" value="PHOSPHOGLYCOLATE PHOSPHATASE"/>
    <property type="match status" value="1"/>
</dbReference>
<protein>
    <submittedName>
        <fullName evidence="1">HAD family hydrolase</fullName>
    </submittedName>
</protein>
<dbReference type="SUPFAM" id="SSF56784">
    <property type="entry name" value="HAD-like"/>
    <property type="match status" value="1"/>
</dbReference>